<name>A0A644UJI5_9ZZZZ</name>
<dbReference type="AlphaFoldDB" id="A0A644UJI5"/>
<proteinExistence type="predicted"/>
<dbReference type="PANTHER" id="PTHR43404">
    <property type="entry name" value="LIPOPOLYSACCHARIDE CHOLINEPHOSPHOTRANSFERASE LICD"/>
    <property type="match status" value="1"/>
</dbReference>
<organism evidence="2">
    <name type="scientific">bioreactor metagenome</name>
    <dbReference type="NCBI Taxonomy" id="1076179"/>
    <lineage>
        <taxon>unclassified sequences</taxon>
        <taxon>metagenomes</taxon>
        <taxon>ecological metagenomes</taxon>
    </lineage>
</organism>
<dbReference type="InterPro" id="IPR052942">
    <property type="entry name" value="LPS_cholinephosphotransferase"/>
</dbReference>
<evidence type="ECO:0000313" key="2">
    <source>
        <dbReference type="EMBL" id="MPL79145.1"/>
    </source>
</evidence>
<dbReference type="PANTHER" id="PTHR43404:SF1">
    <property type="entry name" value="MNN4P"/>
    <property type="match status" value="1"/>
</dbReference>
<protein>
    <recommendedName>
        <fullName evidence="1">LicD/FKTN/FKRP nucleotidyltransferase domain-containing protein</fullName>
    </recommendedName>
</protein>
<dbReference type="Pfam" id="PF04991">
    <property type="entry name" value="LicD"/>
    <property type="match status" value="1"/>
</dbReference>
<sequence>MKLSIQTSAGAYYYNLKTLYIGVKKINKKIAKENLLLFKSLMDKQNISFGLIYGTLLGAIRENDFISHDEDIDLYMLEENKELFLEKLFYLRKHGFEVARYDKRGLLSIIRNGEYIDIYFFSKFKKGVRISSGLCVEESYLTNTTYLNFMGTSFLAPKESIRFLEFEYGKSWKTPIPYTDFKVSSKKIMMFKIKEHFKYLLPDFMYLRLIKINERKMIQDFEEKFTEESMYNENIPHYSHV</sequence>
<gene>
    <name evidence="2" type="ORF">SDC9_25020</name>
</gene>
<dbReference type="GO" id="GO:0009100">
    <property type="term" value="P:glycoprotein metabolic process"/>
    <property type="evidence" value="ECO:0007669"/>
    <property type="project" value="UniProtKB-ARBA"/>
</dbReference>
<comment type="caution">
    <text evidence="2">The sequence shown here is derived from an EMBL/GenBank/DDBJ whole genome shotgun (WGS) entry which is preliminary data.</text>
</comment>
<dbReference type="InterPro" id="IPR007074">
    <property type="entry name" value="LicD/FKTN/FKRP_NTP_transf"/>
</dbReference>
<reference evidence="2" key="1">
    <citation type="submission" date="2019-08" db="EMBL/GenBank/DDBJ databases">
        <authorList>
            <person name="Kucharzyk K."/>
            <person name="Murdoch R.W."/>
            <person name="Higgins S."/>
            <person name="Loffler F."/>
        </authorList>
    </citation>
    <scope>NUCLEOTIDE SEQUENCE</scope>
</reference>
<feature type="domain" description="LicD/FKTN/FKRP nucleotidyltransferase" evidence="1">
    <location>
        <begin position="44"/>
        <end position="89"/>
    </location>
</feature>
<accession>A0A644UJI5</accession>
<evidence type="ECO:0000259" key="1">
    <source>
        <dbReference type="Pfam" id="PF04991"/>
    </source>
</evidence>
<dbReference type="EMBL" id="VSSQ01000123">
    <property type="protein sequence ID" value="MPL79145.1"/>
    <property type="molecule type" value="Genomic_DNA"/>
</dbReference>